<keyword evidence="4" id="KW-1185">Reference proteome</keyword>
<dbReference type="PANTHER" id="PTHR46364">
    <property type="entry name" value="OS08G0421900 PROTEIN"/>
    <property type="match status" value="1"/>
</dbReference>
<evidence type="ECO:0000313" key="3">
    <source>
        <dbReference type="EMBL" id="GAT58118.1"/>
    </source>
</evidence>
<evidence type="ECO:0000259" key="2">
    <source>
        <dbReference type="PROSITE" id="PS51038"/>
    </source>
</evidence>
<accession>A0ABQ0M4D9</accession>
<feature type="domain" description="BAH" evidence="2">
    <location>
        <begin position="54"/>
        <end position="181"/>
    </location>
</feature>
<dbReference type="Proteomes" id="UP000815677">
    <property type="component" value="Unassembled WGS sequence"/>
</dbReference>
<proteinExistence type="predicted"/>
<dbReference type="EMBL" id="DF849573">
    <property type="protein sequence ID" value="GAT58118.1"/>
    <property type="molecule type" value="Genomic_DNA"/>
</dbReference>
<dbReference type="Gene3D" id="2.30.30.490">
    <property type="match status" value="1"/>
</dbReference>
<dbReference type="PROSITE" id="PS51038">
    <property type="entry name" value="BAH"/>
    <property type="match status" value="1"/>
</dbReference>
<sequence>MARRKPGVKREEKPLGLEDGAPTPAQWAKMTTFYTFQVQDANDEPNDFNQGSFAIVVPADHDIATKKPLYEEDHWFCQIEEIRAFPDETVTGDRVWVKIRWFYHPTDPALANAPGFDPHLCGHYERIKSNHTDCVSSTVFQATVDMISFDESNLEQEFIPPETYYYRYEADMNKKNRKAHKSPPAPTLTPKPSATCVCLQPYDALDPSPGGVMHLCPQPTCRRYFHRECIEKNAVAGRSRREYLHHNPDTGTPILESPSSSASRPSAKRRKTSSASTSKAKQPVLDLSALPPRLVKAAAQPIVRGQGSGVGVAGNVRAVMTARRRVCNLLQGDDADEVEAHLMREDGENENEHDSQLAWEQAMPDYWEDAMVDGWELDLEDDVEEGVHVNGHGKRGRRPNGAGPSKGKHSKGKILFTLKCPTCGGPI</sequence>
<reference evidence="3" key="1">
    <citation type="submission" date="2014-09" db="EMBL/GenBank/DDBJ databases">
        <title>Genome sequence of the luminous mushroom Mycena chlorophos for searching fungal bioluminescence genes.</title>
        <authorList>
            <person name="Tanaka Y."/>
            <person name="Kasuga D."/>
            <person name="Oba Y."/>
            <person name="Hase S."/>
            <person name="Sato K."/>
            <person name="Oba Y."/>
            <person name="Sakakibara Y."/>
        </authorList>
    </citation>
    <scope>NUCLEOTIDE SEQUENCE</scope>
</reference>
<protein>
    <recommendedName>
        <fullName evidence="2">BAH domain-containing protein</fullName>
    </recommendedName>
</protein>
<evidence type="ECO:0000313" key="4">
    <source>
        <dbReference type="Proteomes" id="UP000815677"/>
    </source>
</evidence>
<gene>
    <name evidence="3" type="ORF">MCHLO_14582</name>
</gene>
<feature type="region of interest" description="Disordered" evidence="1">
    <location>
        <begin position="1"/>
        <end position="23"/>
    </location>
</feature>
<feature type="region of interest" description="Disordered" evidence="1">
    <location>
        <begin position="240"/>
        <end position="287"/>
    </location>
</feature>
<dbReference type="InterPro" id="IPR043151">
    <property type="entry name" value="BAH_sf"/>
</dbReference>
<dbReference type="InterPro" id="IPR001025">
    <property type="entry name" value="BAH_dom"/>
</dbReference>
<organism evidence="3 4">
    <name type="scientific">Mycena chlorophos</name>
    <name type="common">Agaric fungus</name>
    <name type="synonym">Agaricus chlorophos</name>
    <dbReference type="NCBI Taxonomy" id="658473"/>
    <lineage>
        <taxon>Eukaryota</taxon>
        <taxon>Fungi</taxon>
        <taxon>Dikarya</taxon>
        <taxon>Basidiomycota</taxon>
        <taxon>Agaricomycotina</taxon>
        <taxon>Agaricomycetes</taxon>
        <taxon>Agaricomycetidae</taxon>
        <taxon>Agaricales</taxon>
        <taxon>Marasmiineae</taxon>
        <taxon>Mycenaceae</taxon>
        <taxon>Mycena</taxon>
    </lineage>
</organism>
<feature type="region of interest" description="Disordered" evidence="1">
    <location>
        <begin position="387"/>
        <end position="411"/>
    </location>
</feature>
<evidence type="ECO:0000256" key="1">
    <source>
        <dbReference type="SAM" id="MobiDB-lite"/>
    </source>
</evidence>
<name>A0ABQ0M4D9_MYCCL</name>